<feature type="compositionally biased region" description="Polar residues" evidence="1">
    <location>
        <begin position="257"/>
        <end position="280"/>
    </location>
</feature>
<dbReference type="EMBL" id="CALNXK010000345">
    <property type="protein sequence ID" value="CAH3183163.1"/>
    <property type="molecule type" value="Genomic_DNA"/>
</dbReference>
<evidence type="ECO:0000313" key="2">
    <source>
        <dbReference type="EMBL" id="CAH3183163.1"/>
    </source>
</evidence>
<reference evidence="2 3" key="1">
    <citation type="submission" date="2022-05" db="EMBL/GenBank/DDBJ databases">
        <authorList>
            <consortium name="Genoscope - CEA"/>
            <person name="William W."/>
        </authorList>
    </citation>
    <scope>NUCLEOTIDE SEQUENCE [LARGE SCALE GENOMIC DNA]</scope>
</reference>
<name>A0ABN8RX89_9CNID</name>
<dbReference type="Proteomes" id="UP001159405">
    <property type="component" value="Unassembled WGS sequence"/>
</dbReference>
<evidence type="ECO:0000313" key="3">
    <source>
        <dbReference type="Proteomes" id="UP001159405"/>
    </source>
</evidence>
<dbReference type="Gene3D" id="2.120.10.30">
    <property type="entry name" value="TolB, C-terminal domain"/>
    <property type="match status" value="1"/>
</dbReference>
<protein>
    <submittedName>
        <fullName evidence="2">Uncharacterized protein</fullName>
    </submittedName>
</protein>
<feature type="region of interest" description="Disordered" evidence="1">
    <location>
        <begin position="255"/>
        <end position="280"/>
    </location>
</feature>
<dbReference type="InterPro" id="IPR011042">
    <property type="entry name" value="6-blade_b-propeller_TolB-like"/>
</dbReference>
<evidence type="ECO:0000256" key="1">
    <source>
        <dbReference type="SAM" id="MobiDB-lite"/>
    </source>
</evidence>
<comment type="caution">
    <text evidence="2">The sequence shown here is derived from an EMBL/GenBank/DDBJ whole genome shotgun (WGS) entry which is preliminary data.</text>
</comment>
<organism evidence="2 3">
    <name type="scientific">Porites lobata</name>
    <dbReference type="NCBI Taxonomy" id="104759"/>
    <lineage>
        <taxon>Eukaryota</taxon>
        <taxon>Metazoa</taxon>
        <taxon>Cnidaria</taxon>
        <taxon>Anthozoa</taxon>
        <taxon>Hexacorallia</taxon>
        <taxon>Scleractinia</taxon>
        <taxon>Fungiina</taxon>
        <taxon>Poritidae</taxon>
        <taxon>Porites</taxon>
    </lineage>
</organism>
<gene>
    <name evidence="2" type="ORF">PLOB_00028089</name>
</gene>
<accession>A0ABN8RX89</accession>
<proteinExistence type="predicted"/>
<sequence>MHLKNVERTYAETKSDLTKVQLSQKIEPSRIAKASDSIILCASDVDKVIYSITLGMDGVAVKGNVTVLTKYSASCTEAVSMCLNNNILYLSHKGNPGGILSIAMSTLEETVIVQNGTVECSESAHVASYLAGIVYVDIGSLQIKTKICGEEALVIAGTGKQGNSNGKGDQATFAQPMCICVEHDKNIFITDAQIGSVKLITSIKGIVKYLGHLGLLYKAFSVHMKHQTVPMRSLPQAIELLEELDSYLETTTEKALSHSNDVNDASTGKPSGSQGTISNQTKRSVNMILNGLKDLEALVKEHNPSFAIDLYSCLTVQETVTSATTVTTVTPSTSHEAIEDVQVVEEAEVEEEEEYDTDSDAEYPIADNYEVDSLDDLLFLRAVTKRSGRMVRVVHRE</sequence>
<keyword evidence="3" id="KW-1185">Reference proteome</keyword>